<dbReference type="Proteomes" id="UP000507222">
    <property type="component" value="Unassembled WGS sequence"/>
</dbReference>
<protein>
    <submittedName>
        <fullName evidence="2">Uncharacterized protein</fullName>
    </submittedName>
</protein>
<accession>A0A6J5VCV1</accession>
<evidence type="ECO:0000313" key="2">
    <source>
        <dbReference type="EMBL" id="CAB4286061.1"/>
    </source>
</evidence>
<evidence type="ECO:0000313" key="3">
    <source>
        <dbReference type="Proteomes" id="UP000507222"/>
    </source>
</evidence>
<reference evidence="2 3" key="1">
    <citation type="submission" date="2020-05" db="EMBL/GenBank/DDBJ databases">
        <authorList>
            <person name="Campoy J."/>
            <person name="Schneeberger K."/>
            <person name="Spophaly S."/>
        </authorList>
    </citation>
    <scope>NUCLEOTIDE SEQUENCE [LARGE SCALE GENOMIC DNA]</scope>
    <source>
        <strain evidence="2">PruArmRojPasFocal</strain>
    </source>
</reference>
<evidence type="ECO:0000256" key="1">
    <source>
        <dbReference type="SAM" id="Coils"/>
    </source>
</evidence>
<dbReference type="AlphaFoldDB" id="A0A6J5VCV1"/>
<keyword evidence="1" id="KW-0175">Coiled coil</keyword>
<gene>
    <name evidence="2" type="ORF">CURHAP_LOCUS42621</name>
</gene>
<dbReference type="EMBL" id="CAEKDK010000007">
    <property type="protein sequence ID" value="CAB4286061.1"/>
    <property type="molecule type" value="Genomic_DNA"/>
</dbReference>
<proteinExistence type="predicted"/>
<organism evidence="2 3">
    <name type="scientific">Prunus armeniaca</name>
    <name type="common">Apricot</name>
    <name type="synonym">Armeniaca vulgaris</name>
    <dbReference type="NCBI Taxonomy" id="36596"/>
    <lineage>
        <taxon>Eukaryota</taxon>
        <taxon>Viridiplantae</taxon>
        <taxon>Streptophyta</taxon>
        <taxon>Embryophyta</taxon>
        <taxon>Tracheophyta</taxon>
        <taxon>Spermatophyta</taxon>
        <taxon>Magnoliopsida</taxon>
        <taxon>eudicotyledons</taxon>
        <taxon>Gunneridae</taxon>
        <taxon>Pentapetalae</taxon>
        <taxon>rosids</taxon>
        <taxon>fabids</taxon>
        <taxon>Rosales</taxon>
        <taxon>Rosaceae</taxon>
        <taxon>Amygdaloideae</taxon>
        <taxon>Amygdaleae</taxon>
        <taxon>Prunus</taxon>
    </lineage>
</organism>
<sequence length="294" mass="33751">MESLANDAFEFLICMHSALLPVREYRRTSFYLVSVRGSDVGLRTWREPKQSSYTNIPQHASIFRVPPALDHALGVVDRHIPRKDHIFVIFNLKSILTYMSKRGFNSSSSPRGASLSRGHKKRICSARRKHYSGDNHVMHHSLRVNRDSHLKRHSKSGAYIEALGDVNVDLIHDLIPQHEECLNTKLAIETQLTDIAKEIDNLDVKDAIIKEAQERVHQMREEHEAKKTSFNMQKMNLEVSSEHQNQQVAQLQESRIDAKENLLPQIGTTRRSLKAQKQEIHHLINSIFSSCSKL</sequence>
<feature type="coiled-coil region" evidence="1">
    <location>
        <begin position="202"/>
        <end position="261"/>
    </location>
</feature>
<name>A0A6J5VCV1_PRUAR</name>